<proteinExistence type="predicted"/>
<accession>A0A183A2X6</accession>
<dbReference type="WBParaSite" id="ECPE_0000131101-mRNA-1">
    <property type="protein sequence ID" value="ECPE_0000131101-mRNA-1"/>
    <property type="gene ID" value="ECPE_0000131101"/>
</dbReference>
<evidence type="ECO:0000313" key="2">
    <source>
        <dbReference type="EMBL" id="VDP36445.1"/>
    </source>
</evidence>
<gene>
    <name evidence="2" type="ORF">ECPE_LOCUS1311</name>
</gene>
<reference evidence="4" key="1">
    <citation type="submission" date="2016-06" db="UniProtKB">
        <authorList>
            <consortium name="WormBaseParasite"/>
        </authorList>
    </citation>
    <scope>IDENTIFICATION</scope>
</reference>
<protein>
    <submittedName>
        <fullName evidence="4">LID domain-containing protein</fullName>
    </submittedName>
</protein>
<evidence type="ECO:0000313" key="4">
    <source>
        <dbReference type="WBParaSite" id="ECPE_0000131101-mRNA-1"/>
    </source>
</evidence>
<dbReference type="AlphaFoldDB" id="A0A183A2X6"/>
<reference evidence="2 3" key="2">
    <citation type="submission" date="2018-11" db="EMBL/GenBank/DDBJ databases">
        <authorList>
            <consortium name="Pathogen Informatics"/>
        </authorList>
    </citation>
    <scope>NUCLEOTIDE SEQUENCE [LARGE SCALE GENOMIC DNA]</scope>
    <source>
        <strain evidence="2 3">Egypt</strain>
    </source>
</reference>
<evidence type="ECO:0000256" key="1">
    <source>
        <dbReference type="SAM" id="MobiDB-lite"/>
    </source>
</evidence>
<evidence type="ECO:0000313" key="3">
    <source>
        <dbReference type="Proteomes" id="UP000272942"/>
    </source>
</evidence>
<dbReference type="Proteomes" id="UP000272942">
    <property type="component" value="Unassembled WGS sequence"/>
</dbReference>
<dbReference type="EMBL" id="UZAN01007314">
    <property type="protein sequence ID" value="VDP36445.1"/>
    <property type="molecule type" value="Genomic_DNA"/>
</dbReference>
<name>A0A183A2X6_9TREM</name>
<sequence length="82" mass="8687">MSRMPSAVNPAGPQPGMSHPVRGMPMPGPHDRDNVLPAPGPGSIPGHLFPAMGVNPNAPHHIPGMMQHGHPHQFNHHPMLAL</sequence>
<organism evidence="4">
    <name type="scientific">Echinostoma caproni</name>
    <dbReference type="NCBI Taxonomy" id="27848"/>
    <lineage>
        <taxon>Eukaryota</taxon>
        <taxon>Metazoa</taxon>
        <taxon>Spiralia</taxon>
        <taxon>Lophotrochozoa</taxon>
        <taxon>Platyhelminthes</taxon>
        <taxon>Trematoda</taxon>
        <taxon>Digenea</taxon>
        <taxon>Plagiorchiida</taxon>
        <taxon>Echinostomata</taxon>
        <taxon>Echinostomatoidea</taxon>
        <taxon>Echinostomatidae</taxon>
        <taxon>Echinostoma</taxon>
    </lineage>
</organism>
<feature type="region of interest" description="Disordered" evidence="1">
    <location>
        <begin position="1"/>
        <end position="82"/>
    </location>
</feature>
<keyword evidence="3" id="KW-1185">Reference proteome</keyword>